<dbReference type="AlphaFoldDB" id="A0A840UNX2"/>
<dbReference type="RefSeq" id="WP_183705414.1">
    <property type="nucleotide sequence ID" value="NZ_JACHFE010000008.1"/>
</dbReference>
<feature type="region of interest" description="Disordered" evidence="1">
    <location>
        <begin position="393"/>
        <end position="421"/>
    </location>
</feature>
<dbReference type="Gene3D" id="1.20.1270.210">
    <property type="match status" value="1"/>
</dbReference>
<keyword evidence="3" id="KW-1185">Reference proteome</keyword>
<dbReference type="InterPro" id="IPR006944">
    <property type="entry name" value="Phage/GTA_portal"/>
</dbReference>
<name>A0A840UNX2_9GAMM</name>
<organism evidence="2 3">
    <name type="scientific">Marinobacter oulmenensis</name>
    <dbReference type="NCBI Taxonomy" id="643747"/>
    <lineage>
        <taxon>Bacteria</taxon>
        <taxon>Pseudomonadati</taxon>
        <taxon>Pseudomonadota</taxon>
        <taxon>Gammaproteobacteria</taxon>
        <taxon>Pseudomonadales</taxon>
        <taxon>Marinobacteraceae</taxon>
        <taxon>Marinobacter</taxon>
    </lineage>
</organism>
<dbReference type="NCBIfam" id="TIGR01537">
    <property type="entry name" value="portal_HK97"/>
    <property type="match status" value="1"/>
</dbReference>
<dbReference type="EMBL" id="JACHFE010000008">
    <property type="protein sequence ID" value="MBB5322328.1"/>
    <property type="molecule type" value="Genomic_DNA"/>
</dbReference>
<accession>A0A840UNX2</accession>
<dbReference type="Gene3D" id="3.40.140.120">
    <property type="match status" value="1"/>
</dbReference>
<evidence type="ECO:0000256" key="1">
    <source>
        <dbReference type="SAM" id="MobiDB-lite"/>
    </source>
</evidence>
<sequence length="421" mass="47044">MDLVRLEAELENTRRDLANVRNETQSWGSGYEALQDLFAAHANVAGVHVDDNTAMRVSAVYACVRVIAGAIGSLPFQVYRSTENHRERFNQHPLYRVIHTEPNPQLSAVVFWETVVMHILLAGNHFSLIARNRGGQPLGLTPLKPSRVEVDERGGRLIYFVYFDDGNWAAFDQDDILHVPGVGWDGRRGLSVIRSVGQNSIGTALAADEYSGKFFANDSTPRGYIRFPDGKKLTDDQAQVIRDYWFEKHQGISNKHLPAFIPDGGEFKEIEMSAEDSQLIETRKFQVKDIARIFGVPPHMIGDTEASSSWGTGIEQQSIGFVQYTLKPHLTRIEQEVNRKLFRSDEYFAEFNVSGLMRGDIKGRNEAYKIALGGNQQVGYMTVNEVRALENLPPIDGGDELYKPATGGRPSAQQADESDQG</sequence>
<evidence type="ECO:0000313" key="3">
    <source>
        <dbReference type="Proteomes" id="UP000591735"/>
    </source>
</evidence>
<dbReference type="Proteomes" id="UP000591735">
    <property type="component" value="Unassembled WGS sequence"/>
</dbReference>
<comment type="caution">
    <text evidence="2">The sequence shown here is derived from an EMBL/GenBank/DDBJ whole genome shotgun (WGS) entry which is preliminary data.</text>
</comment>
<gene>
    <name evidence="2" type="ORF">HNR38_002829</name>
</gene>
<proteinExistence type="predicted"/>
<protein>
    <submittedName>
        <fullName evidence="2">HK97 family phage portal protein</fullName>
    </submittedName>
</protein>
<dbReference type="Gene3D" id="3.30.1120.70">
    <property type="match status" value="1"/>
</dbReference>
<dbReference type="InterPro" id="IPR006427">
    <property type="entry name" value="Portal_HK97"/>
</dbReference>
<dbReference type="Pfam" id="PF04860">
    <property type="entry name" value="Phage_portal"/>
    <property type="match status" value="1"/>
</dbReference>
<evidence type="ECO:0000313" key="2">
    <source>
        <dbReference type="EMBL" id="MBB5322328.1"/>
    </source>
</evidence>
<reference evidence="2 3" key="1">
    <citation type="submission" date="2020-08" db="EMBL/GenBank/DDBJ databases">
        <title>Genomic Encyclopedia of Type Strains, Phase IV (KMG-IV): sequencing the most valuable type-strain genomes for metagenomic binning, comparative biology and taxonomic classification.</title>
        <authorList>
            <person name="Goeker M."/>
        </authorList>
    </citation>
    <scope>NUCLEOTIDE SEQUENCE [LARGE SCALE GENOMIC DNA]</scope>
    <source>
        <strain evidence="2 3">DSM 22359</strain>
    </source>
</reference>